<proteinExistence type="predicted"/>
<protein>
    <submittedName>
        <fullName evidence="1">Uncharacterized protein</fullName>
    </submittedName>
</protein>
<evidence type="ECO:0000313" key="2">
    <source>
        <dbReference type="Proteomes" id="UP000317648"/>
    </source>
</evidence>
<name>A0A518DMA4_9BACT</name>
<dbReference type="Proteomes" id="UP000317648">
    <property type="component" value="Chromosome"/>
</dbReference>
<dbReference type="EMBL" id="CP036433">
    <property type="protein sequence ID" value="QDU92969.1"/>
    <property type="molecule type" value="Genomic_DNA"/>
</dbReference>
<reference evidence="1 2" key="1">
    <citation type="submission" date="2019-02" db="EMBL/GenBank/DDBJ databases">
        <title>Deep-cultivation of Planctomycetes and their phenomic and genomic characterization uncovers novel biology.</title>
        <authorList>
            <person name="Wiegand S."/>
            <person name="Jogler M."/>
            <person name="Boedeker C."/>
            <person name="Pinto D."/>
            <person name="Vollmers J."/>
            <person name="Rivas-Marin E."/>
            <person name="Kohn T."/>
            <person name="Peeters S.H."/>
            <person name="Heuer A."/>
            <person name="Rast P."/>
            <person name="Oberbeckmann S."/>
            <person name="Bunk B."/>
            <person name="Jeske O."/>
            <person name="Meyerdierks A."/>
            <person name="Storesund J.E."/>
            <person name="Kallscheuer N."/>
            <person name="Luecker S."/>
            <person name="Lage O.M."/>
            <person name="Pohl T."/>
            <person name="Merkel B.J."/>
            <person name="Hornburger P."/>
            <person name="Mueller R.-W."/>
            <person name="Bruemmer F."/>
            <person name="Labrenz M."/>
            <person name="Spormann A.M."/>
            <person name="Op den Camp H."/>
            <person name="Overmann J."/>
            <person name="Amann R."/>
            <person name="Jetten M.S.M."/>
            <person name="Mascher T."/>
            <person name="Medema M.H."/>
            <person name="Devos D.P."/>
            <person name="Kaster A.-K."/>
            <person name="Ovreas L."/>
            <person name="Rohde M."/>
            <person name="Galperin M.Y."/>
            <person name="Jogler C."/>
        </authorList>
    </citation>
    <scope>NUCLEOTIDE SEQUENCE [LARGE SCALE GENOMIC DNA]</scope>
    <source>
        <strain evidence="1 2">Pla85_3_4</strain>
    </source>
</reference>
<gene>
    <name evidence="1" type="ORF">Pla8534_07420</name>
</gene>
<organism evidence="1 2">
    <name type="scientific">Lignipirellula cremea</name>
    <dbReference type="NCBI Taxonomy" id="2528010"/>
    <lineage>
        <taxon>Bacteria</taxon>
        <taxon>Pseudomonadati</taxon>
        <taxon>Planctomycetota</taxon>
        <taxon>Planctomycetia</taxon>
        <taxon>Pirellulales</taxon>
        <taxon>Pirellulaceae</taxon>
        <taxon>Lignipirellula</taxon>
    </lineage>
</organism>
<keyword evidence="2" id="KW-1185">Reference proteome</keyword>
<accession>A0A518DMA4</accession>
<dbReference type="AlphaFoldDB" id="A0A518DMA4"/>
<evidence type="ECO:0000313" key="1">
    <source>
        <dbReference type="EMBL" id="QDU92969.1"/>
    </source>
</evidence>
<dbReference type="KEGG" id="lcre:Pla8534_07420"/>
<sequence>MSCNHQAQLRFVAYLAEIARFYELCRSFEHLPDSFQGSTIYERLQCQRHIDRIIRDRRAFQRTVKLNDKLLIEVQIVPILQKPIAHR</sequence>